<dbReference type="InterPro" id="IPR050428">
    <property type="entry name" value="TCS_sensor_his_kinase"/>
</dbReference>
<keyword evidence="5" id="KW-0808">Transferase</keyword>
<reference evidence="13" key="1">
    <citation type="journal article" date="2016" name="Front. Microbiol.">
        <title>Genome Sequence of the Piezophilic, Mesophilic Sulfate-Reducing Bacterium Desulfovibrio indicus J2T.</title>
        <authorList>
            <person name="Cao J."/>
            <person name="Maignien L."/>
            <person name="Shao Z."/>
            <person name="Alain K."/>
            <person name="Jebbar M."/>
        </authorList>
    </citation>
    <scope>NUCLEOTIDE SEQUENCE</scope>
    <source>
        <strain evidence="13">DSM 16372</strain>
    </source>
</reference>
<keyword evidence="9" id="KW-0902">Two-component regulatory system</keyword>
<gene>
    <name evidence="13" type="ORF">BHAOGJBA_5973</name>
</gene>
<keyword evidence="8 10" id="KW-1133">Transmembrane helix</keyword>
<dbReference type="InterPro" id="IPR003660">
    <property type="entry name" value="HAMP_dom"/>
</dbReference>
<evidence type="ECO:0000256" key="2">
    <source>
        <dbReference type="ARBA" id="ARBA00004370"/>
    </source>
</evidence>
<comment type="subcellular location">
    <subcellularLocation>
        <location evidence="2">Membrane</location>
    </subcellularLocation>
</comment>
<dbReference type="InterPro" id="IPR005467">
    <property type="entry name" value="His_kinase_dom"/>
</dbReference>
<dbReference type="EMBL" id="BPQO01000044">
    <property type="protein sequence ID" value="GJD92419.1"/>
    <property type="molecule type" value="Genomic_DNA"/>
</dbReference>
<dbReference type="Pfam" id="PF02518">
    <property type="entry name" value="HATPase_c"/>
    <property type="match status" value="1"/>
</dbReference>
<keyword evidence="7" id="KW-0418">Kinase</keyword>
<dbReference type="InterPro" id="IPR036890">
    <property type="entry name" value="HATPase_C_sf"/>
</dbReference>
<evidence type="ECO:0000256" key="5">
    <source>
        <dbReference type="ARBA" id="ARBA00022679"/>
    </source>
</evidence>
<feature type="transmembrane region" description="Helical" evidence="10">
    <location>
        <begin position="164"/>
        <end position="187"/>
    </location>
</feature>
<evidence type="ECO:0000313" key="13">
    <source>
        <dbReference type="EMBL" id="GJD92419.1"/>
    </source>
</evidence>
<name>A0AAV4ZV06_9HYPH</name>
<evidence type="ECO:0000259" key="12">
    <source>
        <dbReference type="PROSITE" id="PS50885"/>
    </source>
</evidence>
<dbReference type="RefSeq" id="WP_066922622.1">
    <property type="nucleotide sequence ID" value="NZ_BPQO01000044.1"/>
</dbReference>
<dbReference type="SUPFAM" id="SSF47384">
    <property type="entry name" value="Homodimeric domain of signal transducing histidine kinase"/>
    <property type="match status" value="1"/>
</dbReference>
<keyword evidence="14" id="KW-1185">Reference proteome</keyword>
<sequence>MRLKSLRLRLGLAAAALIALALVLAGIGLALIFDAVLEARTVDDLDRTAKQIAGQVDLAPDGNPVVAREPTDPRYAAPYGGLYWQVEAGTKLLRSRSLWDKRLGGPVDTAASDDGSVLDLPGPDGASLIAVQRSVALGSREGERRLRIVVAEDRRDFAGSRATFLRLLIPSLAALFLILTAAMALFVHRALEPFRALQAALRAVHAGERARLPLHFPDEVQPLVADLNRLLDAQERALVRARASAADMAHGLKTPLAVLDALGRRIGGREPEMAAEIAEQARAMGGQVERALARARTVPPGDLRRRSCLVAPAIERLVVTMRRLPEGDSLVWEVSLPADLSYPSEEGELMEVAGNLLDNAHKWAHRRVRVGGHAGRDDASLLIEDDGPGMSEAAIAGLGRGVRWDENRPGTGFGLAIARDIADATGVELNFGRSTLGGLRAELTWTQSRMSGPKPASTGS</sequence>
<dbReference type="GO" id="GO:0000155">
    <property type="term" value="F:phosphorelay sensor kinase activity"/>
    <property type="evidence" value="ECO:0007669"/>
    <property type="project" value="InterPro"/>
</dbReference>
<feature type="domain" description="HAMP" evidence="12">
    <location>
        <begin position="188"/>
        <end position="239"/>
    </location>
</feature>
<dbReference type="AlphaFoldDB" id="A0AAV4ZV06"/>
<evidence type="ECO:0000256" key="10">
    <source>
        <dbReference type="SAM" id="Phobius"/>
    </source>
</evidence>
<dbReference type="InterPro" id="IPR036097">
    <property type="entry name" value="HisK_dim/P_sf"/>
</dbReference>
<evidence type="ECO:0000259" key="11">
    <source>
        <dbReference type="PROSITE" id="PS50109"/>
    </source>
</evidence>
<dbReference type="SMART" id="SM00387">
    <property type="entry name" value="HATPase_c"/>
    <property type="match status" value="1"/>
</dbReference>
<keyword evidence="10" id="KW-0472">Membrane</keyword>
<dbReference type="PANTHER" id="PTHR45436">
    <property type="entry name" value="SENSOR HISTIDINE KINASE YKOH"/>
    <property type="match status" value="1"/>
</dbReference>
<dbReference type="GO" id="GO:0005886">
    <property type="term" value="C:plasma membrane"/>
    <property type="evidence" value="ECO:0007669"/>
    <property type="project" value="TreeGrafter"/>
</dbReference>
<dbReference type="CDD" id="cd00082">
    <property type="entry name" value="HisKA"/>
    <property type="match status" value="1"/>
</dbReference>
<comment type="caution">
    <text evidence="13">The sequence shown here is derived from an EMBL/GenBank/DDBJ whole genome shotgun (WGS) entry which is preliminary data.</text>
</comment>
<reference evidence="13" key="2">
    <citation type="submission" date="2021-08" db="EMBL/GenBank/DDBJ databases">
        <authorList>
            <person name="Tani A."/>
            <person name="Ola A."/>
            <person name="Ogura Y."/>
            <person name="Katsura K."/>
            <person name="Hayashi T."/>
        </authorList>
    </citation>
    <scope>NUCLEOTIDE SEQUENCE</scope>
    <source>
        <strain evidence="13">DSM 16372</strain>
    </source>
</reference>
<dbReference type="InterPro" id="IPR003661">
    <property type="entry name" value="HisK_dim/P_dom"/>
</dbReference>
<evidence type="ECO:0000256" key="8">
    <source>
        <dbReference type="ARBA" id="ARBA00022989"/>
    </source>
</evidence>
<dbReference type="Gene3D" id="1.10.287.130">
    <property type="match status" value="1"/>
</dbReference>
<keyword evidence="4" id="KW-0597">Phosphoprotein</keyword>
<keyword evidence="6 10" id="KW-0812">Transmembrane</keyword>
<evidence type="ECO:0000256" key="4">
    <source>
        <dbReference type="ARBA" id="ARBA00022553"/>
    </source>
</evidence>
<evidence type="ECO:0000256" key="9">
    <source>
        <dbReference type="ARBA" id="ARBA00023012"/>
    </source>
</evidence>
<dbReference type="PROSITE" id="PS50109">
    <property type="entry name" value="HIS_KIN"/>
    <property type="match status" value="1"/>
</dbReference>
<comment type="catalytic activity">
    <reaction evidence="1">
        <text>ATP + protein L-histidine = ADP + protein N-phospho-L-histidine.</text>
        <dbReference type="EC" id="2.7.13.3"/>
    </reaction>
</comment>
<accession>A0AAV4ZV06</accession>
<dbReference type="SUPFAM" id="SSF55874">
    <property type="entry name" value="ATPase domain of HSP90 chaperone/DNA topoisomerase II/histidine kinase"/>
    <property type="match status" value="1"/>
</dbReference>
<protein>
    <recommendedName>
        <fullName evidence="3">histidine kinase</fullName>
        <ecNumber evidence="3">2.7.13.3</ecNumber>
    </recommendedName>
</protein>
<proteinExistence type="predicted"/>
<evidence type="ECO:0000313" key="14">
    <source>
        <dbReference type="Proteomes" id="UP001055247"/>
    </source>
</evidence>
<feature type="domain" description="Histidine kinase" evidence="11">
    <location>
        <begin position="247"/>
        <end position="449"/>
    </location>
</feature>
<dbReference type="Proteomes" id="UP001055247">
    <property type="component" value="Unassembled WGS sequence"/>
</dbReference>
<dbReference type="Gene3D" id="3.30.565.10">
    <property type="entry name" value="Histidine kinase-like ATPase, C-terminal domain"/>
    <property type="match status" value="1"/>
</dbReference>
<dbReference type="InterPro" id="IPR003594">
    <property type="entry name" value="HATPase_dom"/>
</dbReference>
<evidence type="ECO:0000256" key="7">
    <source>
        <dbReference type="ARBA" id="ARBA00022777"/>
    </source>
</evidence>
<evidence type="ECO:0000256" key="6">
    <source>
        <dbReference type="ARBA" id="ARBA00022692"/>
    </source>
</evidence>
<dbReference type="PROSITE" id="PS50885">
    <property type="entry name" value="HAMP"/>
    <property type="match status" value="1"/>
</dbReference>
<dbReference type="EC" id="2.7.13.3" evidence="3"/>
<organism evidence="13 14">
    <name type="scientific">Methylobacterium hispanicum</name>
    <dbReference type="NCBI Taxonomy" id="270350"/>
    <lineage>
        <taxon>Bacteria</taxon>
        <taxon>Pseudomonadati</taxon>
        <taxon>Pseudomonadota</taxon>
        <taxon>Alphaproteobacteria</taxon>
        <taxon>Hyphomicrobiales</taxon>
        <taxon>Methylobacteriaceae</taxon>
        <taxon>Methylobacterium</taxon>
    </lineage>
</organism>
<evidence type="ECO:0000256" key="1">
    <source>
        <dbReference type="ARBA" id="ARBA00000085"/>
    </source>
</evidence>
<evidence type="ECO:0000256" key="3">
    <source>
        <dbReference type="ARBA" id="ARBA00012438"/>
    </source>
</evidence>
<dbReference type="PANTHER" id="PTHR45436:SF5">
    <property type="entry name" value="SENSOR HISTIDINE KINASE TRCS"/>
    <property type="match status" value="1"/>
</dbReference>